<dbReference type="InterPro" id="IPR018919">
    <property type="entry name" value="DUF2484"/>
</dbReference>
<evidence type="ECO:0000313" key="3">
    <source>
        <dbReference type="Proteomes" id="UP000198851"/>
    </source>
</evidence>
<keyword evidence="1" id="KW-0812">Transmembrane</keyword>
<evidence type="ECO:0008006" key="4">
    <source>
        <dbReference type="Google" id="ProtNLM"/>
    </source>
</evidence>
<dbReference type="AlphaFoldDB" id="A0A1I4A655"/>
<dbReference type="Pfam" id="PF10658">
    <property type="entry name" value="DUF2484"/>
    <property type="match status" value="1"/>
</dbReference>
<protein>
    <recommendedName>
        <fullName evidence="4">UDP-N-acetylmuramate--alanine ligase</fullName>
    </recommendedName>
</protein>
<reference evidence="3" key="1">
    <citation type="submission" date="2016-10" db="EMBL/GenBank/DDBJ databases">
        <authorList>
            <person name="Varghese N."/>
            <person name="Submissions S."/>
        </authorList>
    </citation>
    <scope>NUCLEOTIDE SEQUENCE [LARGE SCALE GENOMIC DNA]</scope>
    <source>
        <strain evidence="3">DSM 28453</strain>
    </source>
</reference>
<feature type="transmembrane region" description="Helical" evidence="1">
    <location>
        <begin position="43"/>
        <end position="64"/>
    </location>
</feature>
<keyword evidence="1" id="KW-0472">Membrane</keyword>
<dbReference type="EMBL" id="FOSZ01000001">
    <property type="protein sequence ID" value="SFK51815.1"/>
    <property type="molecule type" value="Genomic_DNA"/>
</dbReference>
<evidence type="ECO:0000256" key="1">
    <source>
        <dbReference type="SAM" id="Phobius"/>
    </source>
</evidence>
<keyword evidence="1" id="KW-1133">Transmembrane helix</keyword>
<evidence type="ECO:0000313" key="2">
    <source>
        <dbReference type="EMBL" id="SFK51815.1"/>
    </source>
</evidence>
<organism evidence="2 3">
    <name type="scientific">Shimia haliotis</name>
    <dbReference type="NCBI Taxonomy" id="1280847"/>
    <lineage>
        <taxon>Bacteria</taxon>
        <taxon>Pseudomonadati</taxon>
        <taxon>Pseudomonadota</taxon>
        <taxon>Alphaproteobacteria</taxon>
        <taxon>Rhodobacterales</taxon>
        <taxon>Roseobacteraceae</taxon>
    </lineage>
</organism>
<dbReference type="Proteomes" id="UP000198851">
    <property type="component" value="Unassembled WGS sequence"/>
</dbReference>
<dbReference type="OrthoDB" id="7869914at2"/>
<proteinExistence type="predicted"/>
<dbReference type="STRING" id="1280847.SAMN04488036_101184"/>
<dbReference type="RefSeq" id="WP_093319134.1">
    <property type="nucleotide sequence ID" value="NZ_FOSZ01000001.1"/>
</dbReference>
<accession>A0A1I4A655</accession>
<name>A0A1I4A655_9RHOB</name>
<gene>
    <name evidence="2" type="ORF">SAMN04488036_101184</name>
</gene>
<sequence length="85" mass="9418">MSLSLVFGCFWVLAATGVAMLPMRHQYIPGVTLLIAAPVLVGVIWYEHGWMFGAAALFGFVSMFRRPLMFFGRKALGLPTEEVPK</sequence>
<keyword evidence="3" id="KW-1185">Reference proteome</keyword>